<dbReference type="EMBL" id="JAEAOA010001454">
    <property type="protein sequence ID" value="KAK3606601.1"/>
    <property type="molecule type" value="Genomic_DNA"/>
</dbReference>
<gene>
    <name evidence="2" type="ORF">CHS0354_024563</name>
</gene>
<evidence type="ECO:0000256" key="1">
    <source>
        <dbReference type="SAM" id="MobiDB-lite"/>
    </source>
</evidence>
<reference evidence="2" key="2">
    <citation type="journal article" date="2021" name="Genome Biol. Evol.">
        <title>Developing a high-quality reference genome for a parasitic bivalve with doubly uniparental inheritance (Bivalvia: Unionida).</title>
        <authorList>
            <person name="Smith C.H."/>
        </authorList>
    </citation>
    <scope>NUCLEOTIDE SEQUENCE</scope>
    <source>
        <strain evidence="2">CHS0354</strain>
        <tissue evidence="2">Mantle</tissue>
    </source>
</reference>
<evidence type="ECO:0008006" key="4">
    <source>
        <dbReference type="Google" id="ProtNLM"/>
    </source>
</evidence>
<sequence length="138" mass="15117">MFLPVFETPNIPLSVVGKGNCFYRAVSLAISGSEHLDKLLRLMTAIEMILNKTTYNENADLNKSSNNPLNSSADAGSTEKREKNNYPQDDDVKLTEEDGNDDNPAKGGLEVGKFKDASKVVHLLLSSESSLGKQNLTW</sequence>
<comment type="caution">
    <text evidence="2">The sequence shown here is derived from an EMBL/GenBank/DDBJ whole genome shotgun (WGS) entry which is preliminary data.</text>
</comment>
<evidence type="ECO:0000313" key="3">
    <source>
        <dbReference type="Proteomes" id="UP001195483"/>
    </source>
</evidence>
<evidence type="ECO:0000313" key="2">
    <source>
        <dbReference type="EMBL" id="KAK3606601.1"/>
    </source>
</evidence>
<reference evidence="2" key="3">
    <citation type="submission" date="2023-05" db="EMBL/GenBank/DDBJ databases">
        <authorList>
            <person name="Smith C.H."/>
        </authorList>
    </citation>
    <scope>NUCLEOTIDE SEQUENCE</scope>
    <source>
        <strain evidence="2">CHS0354</strain>
        <tissue evidence="2">Mantle</tissue>
    </source>
</reference>
<feature type="region of interest" description="Disordered" evidence="1">
    <location>
        <begin position="58"/>
        <end position="111"/>
    </location>
</feature>
<dbReference type="Proteomes" id="UP001195483">
    <property type="component" value="Unassembled WGS sequence"/>
</dbReference>
<keyword evidence="3" id="KW-1185">Reference proteome</keyword>
<organism evidence="2 3">
    <name type="scientific">Potamilus streckersoni</name>
    <dbReference type="NCBI Taxonomy" id="2493646"/>
    <lineage>
        <taxon>Eukaryota</taxon>
        <taxon>Metazoa</taxon>
        <taxon>Spiralia</taxon>
        <taxon>Lophotrochozoa</taxon>
        <taxon>Mollusca</taxon>
        <taxon>Bivalvia</taxon>
        <taxon>Autobranchia</taxon>
        <taxon>Heteroconchia</taxon>
        <taxon>Palaeoheterodonta</taxon>
        <taxon>Unionida</taxon>
        <taxon>Unionoidea</taxon>
        <taxon>Unionidae</taxon>
        <taxon>Ambleminae</taxon>
        <taxon>Lampsilini</taxon>
        <taxon>Potamilus</taxon>
    </lineage>
</organism>
<reference evidence="2" key="1">
    <citation type="journal article" date="2021" name="Genome Biol. Evol.">
        <title>A High-Quality Reference Genome for a Parasitic Bivalve with Doubly Uniparental Inheritance (Bivalvia: Unionida).</title>
        <authorList>
            <person name="Smith C.H."/>
        </authorList>
    </citation>
    <scope>NUCLEOTIDE SEQUENCE</scope>
    <source>
        <strain evidence="2">CHS0354</strain>
    </source>
</reference>
<feature type="compositionally biased region" description="Low complexity" evidence="1">
    <location>
        <begin position="61"/>
        <end position="72"/>
    </location>
</feature>
<name>A0AAE0W9P2_9BIVA</name>
<dbReference type="AlphaFoldDB" id="A0AAE0W9P2"/>
<protein>
    <recommendedName>
        <fullName evidence="4">OTU domain-containing protein</fullName>
    </recommendedName>
</protein>
<accession>A0AAE0W9P2</accession>
<proteinExistence type="predicted"/>
<feature type="compositionally biased region" description="Basic and acidic residues" evidence="1">
    <location>
        <begin position="77"/>
        <end position="96"/>
    </location>
</feature>